<organism evidence="6">
    <name type="scientific">Setaria italica</name>
    <name type="common">Foxtail millet</name>
    <name type="synonym">Panicum italicum</name>
    <dbReference type="NCBI Taxonomy" id="4555"/>
    <lineage>
        <taxon>Eukaryota</taxon>
        <taxon>Viridiplantae</taxon>
        <taxon>Streptophyta</taxon>
        <taxon>Embryophyta</taxon>
        <taxon>Tracheophyta</taxon>
        <taxon>Spermatophyta</taxon>
        <taxon>Magnoliopsida</taxon>
        <taxon>Liliopsida</taxon>
        <taxon>Poales</taxon>
        <taxon>Poaceae</taxon>
        <taxon>PACMAD clade</taxon>
        <taxon>Panicoideae</taxon>
        <taxon>Panicodae</taxon>
        <taxon>Paniceae</taxon>
        <taxon>Cenchrinae</taxon>
        <taxon>Setaria</taxon>
    </lineage>
</organism>
<evidence type="ECO:0000259" key="5">
    <source>
        <dbReference type="PROSITE" id="PS51292"/>
    </source>
</evidence>
<feature type="region of interest" description="Disordered" evidence="4">
    <location>
        <begin position="1"/>
        <end position="22"/>
    </location>
</feature>
<evidence type="ECO:0000313" key="6">
    <source>
        <dbReference type="EMBL" id="RCV26194.1"/>
    </source>
</evidence>
<reference evidence="6" key="1">
    <citation type="journal article" date="2012" name="Nat. Biotechnol.">
        <title>Reference genome sequence of the model plant Setaria.</title>
        <authorList>
            <person name="Bennetzen J.L."/>
            <person name="Schmutz J."/>
            <person name="Wang H."/>
            <person name="Percifield R."/>
            <person name="Hawkins J."/>
            <person name="Pontaroli A.C."/>
            <person name="Estep M."/>
            <person name="Feng L."/>
            <person name="Vaughn J.N."/>
            <person name="Grimwood J."/>
            <person name="Jenkins J."/>
            <person name="Barry K."/>
            <person name="Lindquist E."/>
            <person name="Hellsten U."/>
            <person name="Deshpande S."/>
            <person name="Wang X."/>
            <person name="Wu X."/>
            <person name="Mitros T."/>
            <person name="Triplett J."/>
            <person name="Yang X."/>
            <person name="Ye C.Y."/>
            <person name="Mauro-Herrera M."/>
            <person name="Wang L."/>
            <person name="Li P."/>
            <person name="Sharma M."/>
            <person name="Sharma R."/>
            <person name="Ronald P.C."/>
            <person name="Panaud O."/>
            <person name="Kellogg E.A."/>
            <person name="Brutnell T.P."/>
            <person name="Doust A.N."/>
            <person name="Tuskan G.A."/>
            <person name="Rokhsar D."/>
            <person name="Devos K.M."/>
        </authorList>
    </citation>
    <scope>NUCLEOTIDE SEQUENCE [LARGE SCALE GENOMIC DNA]</scope>
    <source>
        <strain evidence="6">Yugu1</strain>
    </source>
</reference>
<dbReference type="Gene3D" id="3.30.40.10">
    <property type="entry name" value="Zinc/RING finger domain, C3HC4 (zinc finger)"/>
    <property type="match status" value="1"/>
</dbReference>
<dbReference type="InterPro" id="IPR011016">
    <property type="entry name" value="Znf_RING-CH"/>
</dbReference>
<protein>
    <recommendedName>
        <fullName evidence="5">RING-CH-type domain-containing protein</fullName>
    </recommendedName>
</protein>
<dbReference type="Pfam" id="PF12906">
    <property type="entry name" value="RINGv"/>
    <property type="match status" value="1"/>
</dbReference>
<dbReference type="OrthoDB" id="1936173at2759"/>
<dbReference type="SUPFAM" id="SSF57850">
    <property type="entry name" value="RING/U-box"/>
    <property type="match status" value="1"/>
</dbReference>
<evidence type="ECO:0000256" key="4">
    <source>
        <dbReference type="SAM" id="MobiDB-lite"/>
    </source>
</evidence>
<dbReference type="PANTHER" id="PTHR46347">
    <property type="entry name" value="RING/FYVE/PHD ZINC FINGER SUPERFAMILY PROTEIN"/>
    <property type="match status" value="1"/>
</dbReference>
<evidence type="ECO:0000256" key="1">
    <source>
        <dbReference type="ARBA" id="ARBA00022723"/>
    </source>
</evidence>
<keyword evidence="3" id="KW-0862">Zinc</keyword>
<dbReference type="SMART" id="SM00744">
    <property type="entry name" value="RINGv"/>
    <property type="match status" value="1"/>
</dbReference>
<accession>A0A368R800</accession>
<gene>
    <name evidence="6" type="ORF">SETIT_5G226100v2</name>
</gene>
<dbReference type="PANTHER" id="PTHR46347:SF4">
    <property type="entry name" value="RING_FYVE_PHD ZINC FINGER SUPERFAMILY PROTEIN"/>
    <property type="match status" value="1"/>
</dbReference>
<reference evidence="6" key="2">
    <citation type="submission" date="2015-07" db="EMBL/GenBank/DDBJ databases">
        <authorList>
            <person name="Noorani M."/>
        </authorList>
    </citation>
    <scope>NUCLEOTIDE SEQUENCE</scope>
    <source>
        <strain evidence="6">Yugu1</strain>
    </source>
</reference>
<dbReference type="CDD" id="cd16495">
    <property type="entry name" value="RING_CH-C4HC3_MARCH"/>
    <property type="match status" value="1"/>
</dbReference>
<dbReference type="GO" id="GO:0008270">
    <property type="term" value="F:zinc ion binding"/>
    <property type="evidence" value="ECO:0007669"/>
    <property type="project" value="UniProtKB-KW"/>
</dbReference>
<evidence type="ECO:0000256" key="3">
    <source>
        <dbReference type="ARBA" id="ARBA00022833"/>
    </source>
</evidence>
<feature type="domain" description="RING-CH-type" evidence="5">
    <location>
        <begin position="52"/>
        <end position="111"/>
    </location>
</feature>
<evidence type="ECO:0000256" key="2">
    <source>
        <dbReference type="ARBA" id="ARBA00022771"/>
    </source>
</evidence>
<keyword evidence="1" id="KW-0479">Metal-binding</keyword>
<name>A0A368R800_SETIT</name>
<dbReference type="EMBL" id="CM003532">
    <property type="protein sequence ID" value="RCV26194.1"/>
    <property type="molecule type" value="Genomic_DNA"/>
</dbReference>
<proteinExistence type="predicted"/>
<dbReference type="AlphaFoldDB" id="A0A368R800"/>
<dbReference type="InterPro" id="IPR013083">
    <property type="entry name" value="Znf_RING/FYVE/PHD"/>
</dbReference>
<dbReference type="PROSITE" id="PS51292">
    <property type="entry name" value="ZF_RING_CH"/>
    <property type="match status" value="1"/>
</dbReference>
<keyword evidence="2" id="KW-0863">Zinc-finger</keyword>
<sequence length="143" mass="16169">MPLPFPLRASLDRSRASPRRRAAGPIEMHAPILAPHPPAARGSLKRAVDEEIEADSAAFCRTCHEPGDEIISPCRCKGTQQFVHRSCLDHWRSVRVMPAYLPYFAHFCQIRSTYCALFLICRFSKQSIYIVGVCMATCLFLFL</sequence>